<protein>
    <submittedName>
        <fullName evidence="2">Uncharacterized protein</fullName>
    </submittedName>
</protein>
<dbReference type="EMBL" id="CP053069">
    <property type="protein sequence ID" value="QJR09572.1"/>
    <property type="molecule type" value="Genomic_DNA"/>
</dbReference>
<organism evidence="2 3">
    <name type="scientific">Usitatibacter rugosus</name>
    <dbReference type="NCBI Taxonomy" id="2732067"/>
    <lineage>
        <taxon>Bacteria</taxon>
        <taxon>Pseudomonadati</taxon>
        <taxon>Pseudomonadota</taxon>
        <taxon>Betaproteobacteria</taxon>
        <taxon>Nitrosomonadales</taxon>
        <taxon>Usitatibacteraceae</taxon>
        <taxon>Usitatibacter</taxon>
    </lineage>
</organism>
<dbReference type="AlphaFoldDB" id="A0A6M4GR11"/>
<evidence type="ECO:0000313" key="3">
    <source>
        <dbReference type="Proteomes" id="UP000501534"/>
    </source>
</evidence>
<feature type="signal peptide" evidence="1">
    <location>
        <begin position="1"/>
        <end position="22"/>
    </location>
</feature>
<dbReference type="KEGG" id="uru:DSM104443_00621"/>
<keyword evidence="3" id="KW-1185">Reference proteome</keyword>
<gene>
    <name evidence="2" type="ORF">DSM104443_00621</name>
</gene>
<feature type="chain" id="PRO_5027021987" evidence="1">
    <location>
        <begin position="23"/>
        <end position="235"/>
    </location>
</feature>
<keyword evidence="1" id="KW-0732">Signal</keyword>
<accession>A0A6M4GR11</accession>
<dbReference type="RefSeq" id="WP_171089392.1">
    <property type="nucleotide sequence ID" value="NZ_CP053069.1"/>
</dbReference>
<dbReference type="Proteomes" id="UP000501534">
    <property type="component" value="Chromosome"/>
</dbReference>
<evidence type="ECO:0000313" key="2">
    <source>
        <dbReference type="EMBL" id="QJR09572.1"/>
    </source>
</evidence>
<evidence type="ECO:0000256" key="1">
    <source>
        <dbReference type="SAM" id="SignalP"/>
    </source>
</evidence>
<sequence length="235" mass="25689">MSTARALRWLLVGLAMPGVVHAGRPLTTDDATILEPKACQLEAWVDRSRVATDFWAAPACNFGGNFEWQLGASRTHMDGQGALSQAYVQGKTVFVSVDDNPWGVGLTVGVQRFPLRETESGWNNLYAIVPVSFQLGAPDRLLHLNAGWFRNSAEKRDLTLWGIAFEAPLAGIPLTVVGEVFGENASRPFYRVGGKWTQIAKNLDVDLTYVARSGGTKSEKFVSVGLYYKLENASP</sequence>
<proteinExistence type="predicted"/>
<name>A0A6M4GR11_9PROT</name>
<reference evidence="2 3" key="1">
    <citation type="submission" date="2020-04" db="EMBL/GenBank/DDBJ databases">
        <title>Usitatibacter rugosus gen. nov., sp. nov. and Usitatibacter palustris sp. nov., novel members of Usitatibacteraceae fam. nov. within the order Nitrosomonadales isolated from soil.</title>
        <authorList>
            <person name="Huber K.J."/>
            <person name="Neumann-Schaal M."/>
            <person name="Geppert A."/>
            <person name="Luckner M."/>
            <person name="Wanner G."/>
            <person name="Overmann J."/>
        </authorList>
    </citation>
    <scope>NUCLEOTIDE SEQUENCE [LARGE SCALE GENOMIC DNA]</scope>
    <source>
        <strain evidence="2 3">0125_3</strain>
    </source>
</reference>